<protein>
    <recommendedName>
        <fullName evidence="1">DUF7999 domain-containing protein</fullName>
    </recommendedName>
</protein>
<accession>A0A8J8PE71</accession>
<evidence type="ECO:0000313" key="3">
    <source>
        <dbReference type="Proteomes" id="UP000705823"/>
    </source>
</evidence>
<dbReference type="AlphaFoldDB" id="A0A8J8PE71"/>
<evidence type="ECO:0000259" key="1">
    <source>
        <dbReference type="Pfam" id="PF26006"/>
    </source>
</evidence>
<gene>
    <name evidence="2" type="ORF">EGH24_02465</name>
</gene>
<dbReference type="OrthoDB" id="340706at2157"/>
<dbReference type="Pfam" id="PF26006">
    <property type="entry name" value="DUF7999"/>
    <property type="match status" value="1"/>
</dbReference>
<keyword evidence="3" id="KW-1185">Reference proteome</keyword>
<organism evidence="2 3">
    <name type="scientific">Halonotius terrestris</name>
    <dbReference type="NCBI Taxonomy" id="2487750"/>
    <lineage>
        <taxon>Archaea</taxon>
        <taxon>Methanobacteriati</taxon>
        <taxon>Methanobacteriota</taxon>
        <taxon>Stenosarchaea group</taxon>
        <taxon>Halobacteria</taxon>
        <taxon>Halobacteriales</taxon>
        <taxon>Haloferacaceae</taxon>
        <taxon>Halonotius</taxon>
    </lineage>
</organism>
<dbReference type="EMBL" id="RKLU01000001">
    <property type="protein sequence ID" value="TQQ83670.1"/>
    <property type="molecule type" value="Genomic_DNA"/>
</dbReference>
<sequence>MKQHINGPREFRVLREMNSNNAINLLCPSADRVFQIVDYEDHNLKTELASLESGKLIELDLDRIASRANVWRANWP</sequence>
<dbReference type="RefSeq" id="WP_142978587.1">
    <property type="nucleotide sequence ID" value="NZ_RKLU01000001.1"/>
</dbReference>
<name>A0A8J8PE71_9EURY</name>
<evidence type="ECO:0000313" key="2">
    <source>
        <dbReference type="EMBL" id="TQQ83670.1"/>
    </source>
</evidence>
<dbReference type="InterPro" id="IPR058312">
    <property type="entry name" value="DUF7999"/>
</dbReference>
<reference evidence="2" key="1">
    <citation type="submission" date="2019-02" db="EMBL/GenBank/DDBJ databases">
        <title>Halonotius sp. a new haloarchaeum isolated from saline soil.</title>
        <authorList>
            <person name="Duran-Viseras A."/>
            <person name="Sanchez-Porro C."/>
            <person name="Ventosa A."/>
        </authorList>
    </citation>
    <scope>NUCLEOTIDE SEQUENCE</scope>
    <source>
        <strain evidence="2">F15B</strain>
    </source>
</reference>
<proteinExistence type="predicted"/>
<feature type="domain" description="DUF7999" evidence="1">
    <location>
        <begin position="1"/>
        <end position="74"/>
    </location>
</feature>
<comment type="caution">
    <text evidence="2">The sequence shown here is derived from an EMBL/GenBank/DDBJ whole genome shotgun (WGS) entry which is preliminary data.</text>
</comment>
<dbReference type="Proteomes" id="UP000705823">
    <property type="component" value="Unassembled WGS sequence"/>
</dbReference>